<feature type="compositionally biased region" description="Basic and acidic residues" evidence="13">
    <location>
        <begin position="499"/>
        <end position="518"/>
    </location>
</feature>
<feature type="region of interest" description="Disordered" evidence="13">
    <location>
        <begin position="1138"/>
        <end position="1164"/>
    </location>
</feature>
<dbReference type="CTD" id="79915"/>
<sequence length="1893" mass="213475">MVGVLAMAATAAPPLVKEYEIEACKKRRKDDDRTSCRTITKYLSPMGKTGDRVFSPPKSNNILDYFRKTSFTNEKTQTTKKCKTKSSTPLPADSGKDCLEMLSNTQCKKRRKRLNLSHRLSSIKTEHKTPIEINSDESKEDCSLDNDFVESTTSALLDKKHVEVLAESIQSLKKQSSTVTSRKSSKRVNPKHGPSKKDRRTLRKRKHREVIDLSESLSLAEELNFLKKDRNDSKQIRPSLTNEIKSTVNDAEPRDQITEIVPLKDSTITVSYEEFLKSHKENEVEQTPDSTVSICIPSETVEDTVRSGSVSDPETYEISQQTRFKTVTVLAQVHPIPPKKTGKIPSIFWKQKQVEMESSLSDPENEQAVQKRKSNVVIHEEELELAVLEAGSSDAVKPKCTLEERQQFMKAFRQPVSDTLKNGVKKSSDKQKELNEKSLNEEERDNHSKKVMENPNIQMVSNPGSSQPHTDKGSFPKKKSKTLKKKNKKVLETVGIPAENREGNTQEKETTLSFKEKQNQNSLRMSLRQKKTELFKNSTLLNSESLVCERTANDDPLKISSLCNNKSSKKTSLPVKDKVIQSKAETEDSLGNVSTPKSSRRSVRSSSTPATIIVRGTDSEDAQDDSPVKASTPKAASLSEKHRLYTAELITIPSDSESPIRMKFTRISTPKKSKKRSKKSEAADEDFETQTRKVSRASKNVSKAKQLIEKAKALHISKSKSTEEVVTPLRRSSRHQTLPERSETEDSVIIISSSPPPVKHPEKNQKKLQCLNDVLGKKHNKAPKNVPGKVKVAPLFLTRKTQKTADPALGFDESSQDASEKSQDCDVQFKAKRDFLMSGLPDLLKRQIAKKAAVLDVYNAVSSSFQRVVHVQQKDHGCHLWHLKPPTCPLLTKLKELNTKVIDLSKCVMALGEFSTLNSNSKSNNSTVGFMGKRKDLTEEVRNLLLEEIRWSNPRFPLRKYFSLLLKKRTEHQVLSECHCKQESPQLEPIVSRKETKRKRVETENHKSKRRKPNEYLESPRKINGKPEELDKRNNSSGIKLDSSKGLFPKTSRKKQTALSTRCKVETTVEDPDILIVDDDKESSSEVSSIPDSGIEDMLWTEKYQPQNSSELIGNELAIKKLHSWLKDWKRRAELEEGQNLKGKRDEKQEDSLDNRDFKGSSDDEEENRLCNTVLITGPTGVGKTAAVYACAQELGFKIFEVNASSQRSGRQILSQLKEATQSHQVDKQGVNSQKPCFFNSYNIGRSPKKLCSPKKVVTSPRKIPPPSPQSSGPKRTLPPRTLANYFKVSSKLKNNEQIGAFLENNKGIKNSFEQKQIIQTKSTNTMNSNVKEFGAEEPNRKNATSLILFEEVDVIFEEDAGFLNAIKTFMATTKRPVILTTSDPTFSLMFDGCFEEINFNTPSLLNVASYLQMICLTENFRTDVKDFVTLLTANTCDIRKSILYLQFWIRSGGGFVEERPLSLCRANSRNVPPVCSEDDPDSKNNPKSTKRNPTDLPKCDTGCAETLFGLKNIFSPSEDLFSFLKHKIRTKEEWHKLIHLLTEFQMQDVDFLYSNLEFILPLPVDIIPEAENSSVSSINVNTSAAAENMRCLAGTPFEGEKPLKKPPKKKHKKKIVTLDDSDLFDSELDISDECIRLYSASSSNLEERKARDKESNPQTKKLNKCLESNVESIPRPPTTPAEKKCSVLVSHCLNSLTEFMDNMSFLDALLMDVREQREFGKDDFGWTNGKVKSGLCDEFSLESSDGWTSQRSGEIKAAVEALSFTECSSAISKALEKSLNSCKKLGRDPTKELTFYISQRRNNVRFSQSAANLDSAWQRVAVIKSVFSSRSLLNLGNRQASIIEYLPTLRNICRTEKLKEQGKSKRRFLHYLEGIHLNISKETMNTLAADFP</sequence>
<evidence type="ECO:0000256" key="11">
    <source>
        <dbReference type="ARBA" id="ARBA00071859"/>
    </source>
</evidence>
<evidence type="ECO:0000256" key="2">
    <source>
        <dbReference type="ARBA" id="ARBA00006914"/>
    </source>
</evidence>
<reference evidence="16" key="1">
    <citation type="submission" date="2025-08" db="UniProtKB">
        <authorList>
            <consortium name="RefSeq"/>
        </authorList>
    </citation>
    <scope>IDENTIFICATION</scope>
    <source>
        <tissue evidence="16">Blood</tissue>
    </source>
</reference>
<evidence type="ECO:0000256" key="3">
    <source>
        <dbReference type="ARBA" id="ARBA00022499"/>
    </source>
</evidence>
<evidence type="ECO:0000256" key="5">
    <source>
        <dbReference type="ARBA" id="ARBA00022741"/>
    </source>
</evidence>
<keyword evidence="7" id="KW-0067">ATP-binding</keyword>
<feature type="region of interest" description="Disordered" evidence="13">
    <location>
        <begin position="173"/>
        <end position="207"/>
    </location>
</feature>
<evidence type="ECO:0000256" key="7">
    <source>
        <dbReference type="ARBA" id="ARBA00022840"/>
    </source>
</evidence>
<feature type="compositionally biased region" description="Basic and acidic residues" evidence="13">
    <location>
        <begin position="1143"/>
        <end position="1162"/>
    </location>
</feature>
<dbReference type="GO" id="GO:0051054">
    <property type="term" value="P:positive regulation of DNA metabolic process"/>
    <property type="evidence" value="ECO:0007669"/>
    <property type="project" value="UniProtKB-ARBA"/>
</dbReference>
<dbReference type="RefSeq" id="XP_010859762.1">
    <property type="nucleotide sequence ID" value="XM_010861460.1"/>
</dbReference>
<comment type="subcellular location">
    <subcellularLocation>
        <location evidence="1">Nucleus</location>
    </subcellularLocation>
</comment>
<protein>
    <recommendedName>
        <fullName evidence="11">ATPase family AAA domain-containing protein 5</fullName>
    </recommendedName>
    <alternativeName>
        <fullName evidence="12">Chromosome fragility-associated gene 1 protein</fullName>
    </alternativeName>
</protein>
<keyword evidence="3" id="KW-1017">Isopeptide bond</keyword>
<feature type="compositionally biased region" description="Basic residues" evidence="13">
    <location>
        <begin position="475"/>
        <end position="488"/>
    </location>
</feature>
<evidence type="ECO:0000313" key="16">
    <source>
        <dbReference type="RefSeq" id="XP_010859762.1"/>
    </source>
</evidence>
<feature type="region of interest" description="Disordered" evidence="13">
    <location>
        <begin position="583"/>
        <end position="635"/>
    </location>
</feature>
<feature type="compositionally biased region" description="Basic and acidic residues" evidence="13">
    <location>
        <begin position="426"/>
        <end position="452"/>
    </location>
</feature>
<dbReference type="InterPro" id="IPR027417">
    <property type="entry name" value="P-loop_NTPase"/>
</dbReference>
<evidence type="ECO:0000256" key="12">
    <source>
        <dbReference type="ARBA" id="ARBA00082413"/>
    </source>
</evidence>
<feature type="region of interest" description="Disordered" evidence="13">
    <location>
        <begin position="989"/>
        <end position="1059"/>
    </location>
</feature>
<evidence type="ECO:0000256" key="10">
    <source>
        <dbReference type="ARBA" id="ARBA00065125"/>
    </source>
</evidence>
<feature type="compositionally biased region" description="Basic residues" evidence="13">
    <location>
        <begin position="669"/>
        <end position="678"/>
    </location>
</feature>
<dbReference type="GO" id="GO:1901987">
    <property type="term" value="P:regulation of cell cycle phase transition"/>
    <property type="evidence" value="ECO:0007669"/>
    <property type="project" value="UniProtKB-ARBA"/>
</dbReference>
<dbReference type="GO" id="GO:0005634">
    <property type="term" value="C:nucleus"/>
    <property type="evidence" value="ECO:0007669"/>
    <property type="project" value="UniProtKB-SubCell"/>
</dbReference>
<feature type="region of interest" description="Disordered" evidence="13">
    <location>
        <begin position="419"/>
        <end position="522"/>
    </location>
</feature>
<dbReference type="PANTHER" id="PTHR23389:SF21">
    <property type="entry name" value="ATPASE FAMILY AAA DOMAIN-CONTAINING PROTEIN 5"/>
    <property type="match status" value="1"/>
</dbReference>
<feature type="compositionally biased region" description="Basic and acidic residues" evidence="13">
    <location>
        <begin position="1013"/>
        <end position="1034"/>
    </location>
</feature>
<dbReference type="Pfam" id="PF00004">
    <property type="entry name" value="AAA"/>
    <property type="match status" value="1"/>
</dbReference>
<feature type="region of interest" description="Disordered" evidence="13">
    <location>
        <begin position="666"/>
        <end position="700"/>
    </location>
</feature>
<name>A0A6P3J778_BISBB</name>
<keyword evidence="4" id="KW-0597">Phosphoprotein</keyword>
<dbReference type="GO" id="GO:0061860">
    <property type="term" value="F:DNA clamp unloader activity"/>
    <property type="evidence" value="ECO:0007669"/>
    <property type="project" value="TreeGrafter"/>
</dbReference>
<dbReference type="GeneID" id="105003983"/>
<organism evidence="15 16">
    <name type="scientific">Bison bison bison</name>
    <name type="common">North American plains bison</name>
    <dbReference type="NCBI Taxonomy" id="43346"/>
    <lineage>
        <taxon>Eukaryota</taxon>
        <taxon>Metazoa</taxon>
        <taxon>Chordata</taxon>
        <taxon>Craniata</taxon>
        <taxon>Vertebrata</taxon>
        <taxon>Euteleostomi</taxon>
        <taxon>Mammalia</taxon>
        <taxon>Eutheria</taxon>
        <taxon>Laurasiatheria</taxon>
        <taxon>Artiodactyla</taxon>
        <taxon>Ruminantia</taxon>
        <taxon>Pecora</taxon>
        <taxon>Bovidae</taxon>
        <taxon>Bovinae</taxon>
        <taxon>Bison</taxon>
    </lineage>
</organism>
<keyword evidence="5" id="KW-0547">Nucleotide-binding</keyword>
<dbReference type="OrthoDB" id="9996895at2759"/>
<evidence type="ECO:0000259" key="14">
    <source>
        <dbReference type="SMART" id="SM00382"/>
    </source>
</evidence>
<feature type="domain" description="AAA+ ATPase" evidence="14">
    <location>
        <begin position="1170"/>
        <end position="1405"/>
    </location>
</feature>
<dbReference type="GO" id="GO:0006974">
    <property type="term" value="P:DNA damage response"/>
    <property type="evidence" value="ECO:0007669"/>
    <property type="project" value="UniProtKB-KW"/>
</dbReference>
<keyword evidence="8" id="KW-0832">Ubl conjugation</keyword>
<feature type="region of interest" description="Disordered" evidence="13">
    <location>
        <begin position="719"/>
        <end position="746"/>
    </location>
</feature>
<dbReference type="Proteomes" id="UP000515208">
    <property type="component" value="Unplaced"/>
</dbReference>
<proteinExistence type="inferred from homology"/>
<comment type="similarity">
    <text evidence="2">Belongs to the AAA ATPase family.</text>
</comment>
<feature type="region of interest" description="Disordered" evidence="13">
    <location>
        <begin position="1471"/>
        <end position="1497"/>
    </location>
</feature>
<dbReference type="FunFam" id="3.40.50.300:FF:000846">
    <property type="entry name" value="ATPase family AAA domain-containing protein 5"/>
    <property type="match status" value="1"/>
</dbReference>
<dbReference type="Gene3D" id="3.40.50.300">
    <property type="entry name" value="P-loop containing nucleotide triphosphate hydrolases"/>
    <property type="match status" value="2"/>
</dbReference>
<dbReference type="SUPFAM" id="SSF52540">
    <property type="entry name" value="P-loop containing nucleoside triphosphate hydrolases"/>
    <property type="match status" value="1"/>
</dbReference>
<keyword evidence="9" id="KW-0539">Nucleus</keyword>
<evidence type="ECO:0000256" key="6">
    <source>
        <dbReference type="ARBA" id="ARBA00022763"/>
    </source>
</evidence>
<dbReference type="FunFam" id="3.40.50.300:FF:001246">
    <property type="entry name" value="ATPase family AAA domain-containing protein 5"/>
    <property type="match status" value="1"/>
</dbReference>
<evidence type="ECO:0000256" key="4">
    <source>
        <dbReference type="ARBA" id="ARBA00022553"/>
    </source>
</evidence>
<dbReference type="GO" id="GO:0003677">
    <property type="term" value="F:DNA binding"/>
    <property type="evidence" value="ECO:0007669"/>
    <property type="project" value="TreeGrafter"/>
</dbReference>
<dbReference type="KEGG" id="bbis:105003983"/>
<evidence type="ECO:0000256" key="9">
    <source>
        <dbReference type="ARBA" id="ARBA00023242"/>
    </source>
</evidence>
<comment type="subunit">
    <text evidence="10">Component of a heteropentameric replication factor ATAD5 RFC-like complex composed of one large subunit (ATAD5) and four small subunits (RFC2, RFC3, RFC4 and RFC5). Within the ATAD5 RFC-like complex, interacts with RFC2, RFC4 and RFC5. Within the ATAD5 RFC-like complex, interacts directly via-N terminal with RAD51; the interactions is enhanced under replication stress. Interacts with RB1 predominantly in G1 phase via its LXCXE motif. Interacts with RAD9A in growing cells. The interaction with RAD9A is reduced after exposure to DNA replication-inhibiting agents. Interacts with BRD4. Interacts with PCNA. Interacts with deubiquitinating enzyme USP1, and its associated factor, WDR48.</text>
</comment>
<keyword evidence="15" id="KW-1185">Reference proteome</keyword>
<dbReference type="InterPro" id="IPR003593">
    <property type="entry name" value="AAA+_ATPase"/>
</dbReference>
<feature type="compositionally biased region" description="Polar residues" evidence="13">
    <location>
        <begin position="455"/>
        <end position="468"/>
    </location>
</feature>
<evidence type="ECO:0000256" key="8">
    <source>
        <dbReference type="ARBA" id="ARBA00022843"/>
    </source>
</evidence>
<dbReference type="GO" id="GO:0016887">
    <property type="term" value="F:ATP hydrolysis activity"/>
    <property type="evidence" value="ECO:0007669"/>
    <property type="project" value="InterPro"/>
</dbReference>
<keyword evidence="6" id="KW-0227">DNA damage</keyword>
<evidence type="ECO:0000256" key="1">
    <source>
        <dbReference type="ARBA" id="ARBA00004123"/>
    </source>
</evidence>
<gene>
    <name evidence="16" type="primary">ATAD5</name>
</gene>
<dbReference type="InterPro" id="IPR003959">
    <property type="entry name" value="ATPase_AAA_core"/>
</dbReference>
<feature type="compositionally biased region" description="Basic residues" evidence="13">
    <location>
        <begin position="183"/>
        <end position="207"/>
    </location>
</feature>
<evidence type="ECO:0000256" key="13">
    <source>
        <dbReference type="SAM" id="MobiDB-lite"/>
    </source>
</evidence>
<dbReference type="SMART" id="SM00382">
    <property type="entry name" value="AAA"/>
    <property type="match status" value="1"/>
</dbReference>
<evidence type="ECO:0000313" key="15">
    <source>
        <dbReference type="Proteomes" id="UP000515208"/>
    </source>
</evidence>
<accession>A0A6P3J778</accession>
<dbReference type="GO" id="GO:0005524">
    <property type="term" value="F:ATP binding"/>
    <property type="evidence" value="ECO:0007669"/>
    <property type="project" value="UniProtKB-KW"/>
</dbReference>
<dbReference type="PANTHER" id="PTHR23389">
    <property type="entry name" value="CHROMOSOME TRANSMISSION FIDELITY FACTOR 18"/>
    <property type="match status" value="1"/>
</dbReference>
<feature type="region of interest" description="Disordered" evidence="13">
    <location>
        <begin position="1250"/>
        <end position="1280"/>
    </location>
</feature>